<dbReference type="InterPro" id="IPR012902">
    <property type="entry name" value="N_methyl_site"/>
</dbReference>
<dbReference type="AlphaFoldDB" id="A0A1Q2MEF9"/>
<accession>A0A1Q2MEF9</accession>
<dbReference type="InterPro" id="IPR045584">
    <property type="entry name" value="Pilin-like"/>
</dbReference>
<evidence type="ECO:0000313" key="3">
    <source>
        <dbReference type="Proteomes" id="UP000188181"/>
    </source>
</evidence>
<keyword evidence="1" id="KW-1133">Transmembrane helix</keyword>
<evidence type="ECO:0000256" key="1">
    <source>
        <dbReference type="SAM" id="Phobius"/>
    </source>
</evidence>
<keyword evidence="1" id="KW-0472">Membrane</keyword>
<sequence>MRKKRAFTLIELLVVISIIAMLMAILLPALGRVRKQAQKTVCLANMRGTGLSFQAYAASFDDKMPVIEYNRPPNMSANYFPVRGYYPYFGLLNVWGMLMEYGALDQENMHCPGDKNKPGSTYNWFQRQLQKGTPFNYSMQYFQVEPRYPLNDKGAPMVDFSYYYNLKMYTDFDQRTGRIYQLQWGSPNKPKSWRISESRYPSKLIPFSCHNAPIVTGSNYIYNDVMVHATNEKGNGHQAGFLDGHAEWVPLEKMEPRSVQNGDPDNQTFGGLKNLDWTNNGFKGFDVK</sequence>
<keyword evidence="3" id="KW-1185">Reference proteome</keyword>
<dbReference type="Pfam" id="PF07963">
    <property type="entry name" value="N_methyl"/>
    <property type="match status" value="1"/>
</dbReference>
<gene>
    <name evidence="2" type="ORF">SMSP2_01398</name>
</gene>
<dbReference type="KEGG" id="pbas:SMSP2_01398"/>
<feature type="transmembrane region" description="Helical" evidence="1">
    <location>
        <begin position="12"/>
        <end position="31"/>
    </location>
</feature>
<dbReference type="RefSeq" id="WP_146683251.1">
    <property type="nucleotide sequence ID" value="NZ_CP019646.1"/>
</dbReference>
<keyword evidence="1" id="KW-0812">Transmembrane</keyword>
<proteinExistence type="predicted"/>
<dbReference type="Gene3D" id="3.30.700.10">
    <property type="entry name" value="Glycoprotein, Type 4 Pilin"/>
    <property type="match status" value="1"/>
</dbReference>
<dbReference type="OrthoDB" id="269098at2"/>
<dbReference type="Proteomes" id="UP000188181">
    <property type="component" value="Chromosome"/>
</dbReference>
<dbReference type="PANTHER" id="PTHR30093:SF2">
    <property type="entry name" value="TYPE II SECRETION SYSTEM PROTEIN H"/>
    <property type="match status" value="1"/>
</dbReference>
<dbReference type="PANTHER" id="PTHR30093">
    <property type="entry name" value="GENERAL SECRETION PATHWAY PROTEIN G"/>
    <property type="match status" value="1"/>
</dbReference>
<reference evidence="3" key="1">
    <citation type="submission" date="2017-02" db="EMBL/GenBank/DDBJ databases">
        <title>Comparative genomics and description of representatives of a novel lineage of planctomycetes thriving in anoxic sediments.</title>
        <authorList>
            <person name="Spring S."/>
            <person name="Bunk B."/>
            <person name="Sproer C."/>
        </authorList>
    </citation>
    <scope>NUCLEOTIDE SEQUENCE [LARGE SCALE GENOMIC DNA]</scope>
    <source>
        <strain evidence="3">SM-Chi-D1</strain>
    </source>
</reference>
<name>A0A1Q2MEF9_9BACT</name>
<dbReference type="STRING" id="1851148.SMSP2_01398"/>
<organism evidence="2 3">
    <name type="scientific">Limihaloglobus sulfuriphilus</name>
    <dbReference type="NCBI Taxonomy" id="1851148"/>
    <lineage>
        <taxon>Bacteria</taxon>
        <taxon>Pseudomonadati</taxon>
        <taxon>Planctomycetota</taxon>
        <taxon>Phycisphaerae</taxon>
        <taxon>Sedimentisphaerales</taxon>
        <taxon>Sedimentisphaeraceae</taxon>
        <taxon>Limihaloglobus</taxon>
    </lineage>
</organism>
<dbReference type="EMBL" id="CP019646">
    <property type="protein sequence ID" value="AQQ71034.1"/>
    <property type="molecule type" value="Genomic_DNA"/>
</dbReference>
<dbReference type="SUPFAM" id="SSF54523">
    <property type="entry name" value="Pili subunits"/>
    <property type="match status" value="1"/>
</dbReference>
<protein>
    <submittedName>
        <fullName evidence="2">Putative major pilin subunit</fullName>
    </submittedName>
</protein>
<evidence type="ECO:0000313" key="2">
    <source>
        <dbReference type="EMBL" id="AQQ71034.1"/>
    </source>
</evidence>
<dbReference type="NCBIfam" id="TIGR02532">
    <property type="entry name" value="IV_pilin_GFxxxE"/>
    <property type="match status" value="1"/>
</dbReference>